<dbReference type="Proteomes" id="UP000007755">
    <property type="component" value="Unassembled WGS sequence"/>
</dbReference>
<evidence type="ECO:0000313" key="3">
    <source>
        <dbReference type="Proteomes" id="UP000007755"/>
    </source>
</evidence>
<dbReference type="AlphaFoldDB" id="F4WMP5"/>
<dbReference type="EMBL" id="GL888218">
    <property type="protein sequence ID" value="EGI64522.1"/>
    <property type="molecule type" value="Genomic_DNA"/>
</dbReference>
<evidence type="ECO:0000313" key="2">
    <source>
        <dbReference type="EMBL" id="EGI64522.1"/>
    </source>
</evidence>
<feature type="region of interest" description="Disordered" evidence="1">
    <location>
        <begin position="237"/>
        <end position="259"/>
    </location>
</feature>
<feature type="compositionally biased region" description="Basic residues" evidence="1">
    <location>
        <begin position="189"/>
        <end position="202"/>
    </location>
</feature>
<reference evidence="2" key="1">
    <citation type="submission" date="2011-02" db="EMBL/GenBank/DDBJ databases">
        <title>The genome of the leaf-cutting ant Acromyrmex echinatior suggests key adaptations to social evolution and fungus farming.</title>
        <authorList>
            <person name="Nygaard S."/>
            <person name="Zhang G."/>
        </authorList>
    </citation>
    <scope>NUCLEOTIDE SEQUENCE</scope>
</reference>
<proteinExistence type="predicted"/>
<name>F4WMP5_ACREC</name>
<organism evidence="3">
    <name type="scientific">Acromyrmex echinatior</name>
    <name type="common">Panamanian leafcutter ant</name>
    <name type="synonym">Acromyrmex octospinosus echinatior</name>
    <dbReference type="NCBI Taxonomy" id="103372"/>
    <lineage>
        <taxon>Eukaryota</taxon>
        <taxon>Metazoa</taxon>
        <taxon>Ecdysozoa</taxon>
        <taxon>Arthropoda</taxon>
        <taxon>Hexapoda</taxon>
        <taxon>Insecta</taxon>
        <taxon>Pterygota</taxon>
        <taxon>Neoptera</taxon>
        <taxon>Endopterygota</taxon>
        <taxon>Hymenoptera</taxon>
        <taxon>Apocrita</taxon>
        <taxon>Aculeata</taxon>
        <taxon>Formicoidea</taxon>
        <taxon>Formicidae</taxon>
        <taxon>Myrmicinae</taxon>
        <taxon>Acromyrmex</taxon>
    </lineage>
</organism>
<feature type="compositionally biased region" description="Basic and acidic residues" evidence="1">
    <location>
        <begin position="150"/>
        <end position="164"/>
    </location>
</feature>
<feature type="compositionally biased region" description="Pro residues" evidence="1">
    <location>
        <begin position="242"/>
        <end position="256"/>
    </location>
</feature>
<dbReference type="InParanoid" id="F4WMP5"/>
<protein>
    <submittedName>
        <fullName evidence="2">Uncharacterized protein</fullName>
    </submittedName>
</protein>
<sequence length="293" mass="32947">MMSRSLLDVERRVPFALRYYVHFTYRAQSIIAGYCQDTDSFYIDLGGSIHVQEDVYFTRMYRVITYDVSAFLPPCPPPPTQPLSSANLPFTPSERYLPLTLLAPPYRERGSISTGSVPLRLIQPIPSTRERKPRTKREESAYGGASGGMWERERTIGPSRERRWCPYPHHTARRTDLDPPTRLAEGKPSRKNRPPFRGRKRTAATTLPLPPPSPSPPLDSPASFERFSRHRATTTSVILSLPPAPPALYPSPPPTTPRSTVISRNVGYSGNLQTADHACSTASEEYTRNRVIL</sequence>
<feature type="region of interest" description="Disordered" evidence="1">
    <location>
        <begin position="117"/>
        <end position="223"/>
    </location>
</feature>
<gene>
    <name evidence="2" type="ORF">G5I_07029</name>
</gene>
<evidence type="ECO:0000256" key="1">
    <source>
        <dbReference type="SAM" id="MobiDB-lite"/>
    </source>
</evidence>
<feature type="compositionally biased region" description="Basic and acidic residues" evidence="1">
    <location>
        <begin position="173"/>
        <end position="188"/>
    </location>
</feature>
<keyword evidence="3" id="KW-1185">Reference proteome</keyword>
<accession>F4WMP5</accession>
<feature type="compositionally biased region" description="Pro residues" evidence="1">
    <location>
        <begin position="208"/>
        <end position="219"/>
    </location>
</feature>